<feature type="domain" description="GST N-terminal" evidence="1">
    <location>
        <begin position="2"/>
        <end position="43"/>
    </location>
</feature>
<sequence>MSGYKLFFFPGRAKGEKCRLAFAAAKIDYEDIRLPVEEWEKEKAFVHSEYKIRLKDSAEMSGYKLFYFQSRAGGEKCRLAFAAAKIDYEDIRVPVEEWPKEKACK</sequence>
<dbReference type="PANTHER" id="PTHR11571:SF150">
    <property type="entry name" value="GLUTATHIONE S-TRANSFERASE"/>
    <property type="match status" value="1"/>
</dbReference>
<dbReference type="InterPro" id="IPR050213">
    <property type="entry name" value="GST_superfamily"/>
</dbReference>
<name>A0ABN8RLZ7_9CNID</name>
<dbReference type="SUPFAM" id="SSF52833">
    <property type="entry name" value="Thioredoxin-like"/>
    <property type="match status" value="2"/>
</dbReference>
<feature type="domain" description="GST N-terminal" evidence="1">
    <location>
        <begin position="61"/>
        <end position="105"/>
    </location>
</feature>
<dbReference type="EMBL" id="CALNXI010001950">
    <property type="protein sequence ID" value="CAH3180257.1"/>
    <property type="molecule type" value="Genomic_DNA"/>
</dbReference>
<comment type="caution">
    <text evidence="2">The sequence shown here is derived from an EMBL/GenBank/DDBJ whole genome shotgun (WGS) entry which is preliminary data.</text>
</comment>
<gene>
    <name evidence="2" type="ORF">PEVE_00012840</name>
</gene>
<evidence type="ECO:0000313" key="2">
    <source>
        <dbReference type="EMBL" id="CAH3180257.1"/>
    </source>
</evidence>
<protein>
    <recommendedName>
        <fullName evidence="1">GST N-terminal domain-containing protein</fullName>
    </recommendedName>
</protein>
<dbReference type="PANTHER" id="PTHR11571">
    <property type="entry name" value="GLUTATHIONE S-TRANSFERASE"/>
    <property type="match status" value="1"/>
</dbReference>
<evidence type="ECO:0000313" key="3">
    <source>
        <dbReference type="Proteomes" id="UP001159427"/>
    </source>
</evidence>
<evidence type="ECO:0000259" key="1">
    <source>
        <dbReference type="PROSITE" id="PS50404"/>
    </source>
</evidence>
<proteinExistence type="predicted"/>
<accession>A0ABN8RLZ7</accession>
<dbReference type="Gene3D" id="3.40.30.10">
    <property type="entry name" value="Glutaredoxin"/>
    <property type="match status" value="2"/>
</dbReference>
<reference evidence="2 3" key="1">
    <citation type="submission" date="2022-05" db="EMBL/GenBank/DDBJ databases">
        <authorList>
            <consortium name="Genoscope - CEA"/>
            <person name="William W."/>
        </authorList>
    </citation>
    <scope>NUCLEOTIDE SEQUENCE [LARGE SCALE GENOMIC DNA]</scope>
</reference>
<dbReference type="InterPro" id="IPR036249">
    <property type="entry name" value="Thioredoxin-like_sf"/>
</dbReference>
<organism evidence="2 3">
    <name type="scientific">Porites evermanni</name>
    <dbReference type="NCBI Taxonomy" id="104178"/>
    <lineage>
        <taxon>Eukaryota</taxon>
        <taxon>Metazoa</taxon>
        <taxon>Cnidaria</taxon>
        <taxon>Anthozoa</taxon>
        <taxon>Hexacorallia</taxon>
        <taxon>Scleractinia</taxon>
        <taxon>Fungiina</taxon>
        <taxon>Poritidae</taxon>
        <taxon>Porites</taxon>
    </lineage>
</organism>
<dbReference type="Proteomes" id="UP001159427">
    <property type="component" value="Unassembled WGS sequence"/>
</dbReference>
<dbReference type="PROSITE" id="PS50404">
    <property type="entry name" value="GST_NTER"/>
    <property type="match status" value="2"/>
</dbReference>
<dbReference type="InterPro" id="IPR004045">
    <property type="entry name" value="Glutathione_S-Trfase_N"/>
</dbReference>
<keyword evidence="3" id="KW-1185">Reference proteome</keyword>